<feature type="coiled-coil region" evidence="1">
    <location>
        <begin position="108"/>
        <end position="135"/>
    </location>
</feature>
<evidence type="ECO:0008006" key="4">
    <source>
        <dbReference type="Google" id="ProtNLM"/>
    </source>
</evidence>
<comment type="caution">
    <text evidence="2">The sequence shown here is derived from an EMBL/GenBank/DDBJ whole genome shotgun (WGS) entry which is preliminary data.</text>
</comment>
<keyword evidence="1" id="KW-0175">Coiled coil</keyword>
<dbReference type="EMBL" id="JBHTBL010000031">
    <property type="protein sequence ID" value="MFC7326044.1"/>
    <property type="molecule type" value="Genomic_DNA"/>
</dbReference>
<name>A0ABD6APL3_9EURY</name>
<proteinExistence type="predicted"/>
<organism evidence="2 3">
    <name type="scientific">Halorubrum rutilum</name>
    <dbReference type="NCBI Taxonomy" id="1364933"/>
    <lineage>
        <taxon>Archaea</taxon>
        <taxon>Methanobacteriati</taxon>
        <taxon>Methanobacteriota</taxon>
        <taxon>Stenosarchaea group</taxon>
        <taxon>Halobacteria</taxon>
        <taxon>Halobacteriales</taxon>
        <taxon>Haloferacaceae</taxon>
        <taxon>Halorubrum</taxon>
    </lineage>
</organism>
<dbReference type="AlphaFoldDB" id="A0ABD6APL3"/>
<accession>A0ABD6APL3</accession>
<evidence type="ECO:0000313" key="3">
    <source>
        <dbReference type="Proteomes" id="UP001596545"/>
    </source>
</evidence>
<sequence>MEDSDLQPVESFLQTASETEQTLSEVESSLSEISQLISELKETEYGGISAWDIATSISSSMRTFDTAVDTSLREVRYWLQLFSAVNDTLSASLEIIRTQLESGPPEEISELDTNIEDSIENLNELETESSTIRQNLSSFAETTGTVAANSNEFRDYSSQVESVFGAASEIFADAGSDLQQFIEDLREARSVLSELESEAQEIQTENLNGIRGRFSPG</sequence>
<evidence type="ECO:0000256" key="1">
    <source>
        <dbReference type="SAM" id="Coils"/>
    </source>
</evidence>
<feature type="coiled-coil region" evidence="1">
    <location>
        <begin position="178"/>
        <end position="205"/>
    </location>
</feature>
<protein>
    <recommendedName>
        <fullName evidence="4">Methyl-accepting chemotaxis protein</fullName>
    </recommendedName>
</protein>
<gene>
    <name evidence="2" type="ORF">ACFQMF_15915</name>
</gene>
<keyword evidence="3" id="KW-1185">Reference proteome</keyword>
<evidence type="ECO:0000313" key="2">
    <source>
        <dbReference type="EMBL" id="MFC7326044.1"/>
    </source>
</evidence>
<reference evidence="2 3" key="1">
    <citation type="journal article" date="2019" name="Int. J. Syst. Evol. Microbiol.">
        <title>The Global Catalogue of Microorganisms (GCM) 10K type strain sequencing project: providing services to taxonomists for standard genome sequencing and annotation.</title>
        <authorList>
            <consortium name="The Broad Institute Genomics Platform"/>
            <consortium name="The Broad Institute Genome Sequencing Center for Infectious Disease"/>
            <person name="Wu L."/>
            <person name="Ma J."/>
        </authorList>
    </citation>
    <scope>NUCLEOTIDE SEQUENCE [LARGE SCALE GENOMIC DNA]</scope>
    <source>
        <strain evidence="2 3">CGMCC 1.12554</strain>
    </source>
</reference>
<dbReference type="Proteomes" id="UP001596545">
    <property type="component" value="Unassembled WGS sequence"/>
</dbReference>